<dbReference type="Gene3D" id="3.30.460.10">
    <property type="entry name" value="Beta Polymerase, domain 2"/>
    <property type="match status" value="1"/>
</dbReference>
<evidence type="ECO:0000256" key="4">
    <source>
        <dbReference type="ARBA" id="ARBA00022842"/>
    </source>
</evidence>
<dbReference type="InterPro" id="IPR043519">
    <property type="entry name" value="NT_sf"/>
</dbReference>
<dbReference type="GO" id="GO:0043634">
    <property type="term" value="P:polyadenylation-dependent ncRNA catabolic process"/>
    <property type="evidence" value="ECO:0007669"/>
    <property type="project" value="TreeGrafter"/>
</dbReference>
<dbReference type="InterPro" id="IPR054708">
    <property type="entry name" value="MTPAP-like_central"/>
</dbReference>
<reference evidence="8 9" key="1">
    <citation type="submission" date="2015-01" db="EMBL/GenBank/DDBJ databases">
        <title>The Genome Sequence of Ochroconis gallopava CBS43764.</title>
        <authorList>
            <consortium name="The Broad Institute Genomics Platform"/>
            <person name="Cuomo C."/>
            <person name="de Hoog S."/>
            <person name="Gorbushina A."/>
            <person name="Stielow B."/>
            <person name="Teixiera M."/>
            <person name="Abouelleil A."/>
            <person name="Chapman S.B."/>
            <person name="Priest M."/>
            <person name="Young S.K."/>
            <person name="Wortman J."/>
            <person name="Nusbaum C."/>
            <person name="Birren B."/>
        </authorList>
    </citation>
    <scope>NUCLEOTIDE SEQUENCE [LARGE SCALE GENOMIC DNA]</scope>
    <source>
        <strain evidence="8 9">CBS 43764</strain>
    </source>
</reference>
<dbReference type="AlphaFoldDB" id="A0A0D2AMW6"/>
<feature type="compositionally biased region" description="Basic residues" evidence="5">
    <location>
        <begin position="58"/>
        <end position="67"/>
    </location>
</feature>
<evidence type="ECO:0000256" key="1">
    <source>
        <dbReference type="ARBA" id="ARBA00008593"/>
    </source>
</evidence>
<dbReference type="SUPFAM" id="SSF81631">
    <property type="entry name" value="PAP/OAS1 substrate-binding domain"/>
    <property type="match status" value="1"/>
</dbReference>
<feature type="compositionally biased region" description="Acidic residues" evidence="5">
    <location>
        <begin position="302"/>
        <end position="312"/>
    </location>
</feature>
<dbReference type="STRING" id="253628.A0A0D2AMW6"/>
<protein>
    <recommendedName>
        <fullName evidence="2">polynucleotide adenylyltransferase</fullName>
        <ecNumber evidence="2">2.7.7.19</ecNumber>
    </recommendedName>
</protein>
<feature type="compositionally biased region" description="Basic and acidic residues" evidence="5">
    <location>
        <begin position="1"/>
        <end position="50"/>
    </location>
</feature>
<evidence type="ECO:0000259" key="7">
    <source>
        <dbReference type="Pfam" id="PF22600"/>
    </source>
</evidence>
<name>A0A0D2AMW6_9PEZI</name>
<keyword evidence="3" id="KW-0479">Metal-binding</keyword>
<proteinExistence type="inferred from homology"/>
<evidence type="ECO:0000256" key="2">
    <source>
        <dbReference type="ARBA" id="ARBA00012388"/>
    </source>
</evidence>
<dbReference type="GO" id="GO:0031123">
    <property type="term" value="P:RNA 3'-end processing"/>
    <property type="evidence" value="ECO:0007669"/>
    <property type="project" value="TreeGrafter"/>
</dbReference>
<dbReference type="GO" id="GO:0046872">
    <property type="term" value="F:metal ion binding"/>
    <property type="evidence" value="ECO:0007669"/>
    <property type="project" value="UniProtKB-KW"/>
</dbReference>
<feature type="compositionally biased region" description="Acidic residues" evidence="5">
    <location>
        <begin position="282"/>
        <end position="294"/>
    </location>
</feature>
<organism evidence="8 9">
    <name type="scientific">Verruconis gallopava</name>
    <dbReference type="NCBI Taxonomy" id="253628"/>
    <lineage>
        <taxon>Eukaryota</taxon>
        <taxon>Fungi</taxon>
        <taxon>Dikarya</taxon>
        <taxon>Ascomycota</taxon>
        <taxon>Pezizomycotina</taxon>
        <taxon>Dothideomycetes</taxon>
        <taxon>Pleosporomycetidae</taxon>
        <taxon>Venturiales</taxon>
        <taxon>Sympoventuriaceae</taxon>
        <taxon>Verruconis</taxon>
    </lineage>
</organism>
<keyword evidence="9" id="KW-1185">Reference proteome</keyword>
<dbReference type="GeneID" id="27308950"/>
<feature type="domain" description="PAP-associated" evidence="6">
    <location>
        <begin position="639"/>
        <end position="692"/>
    </location>
</feature>
<evidence type="ECO:0000256" key="5">
    <source>
        <dbReference type="SAM" id="MobiDB-lite"/>
    </source>
</evidence>
<dbReference type="GO" id="GO:0010605">
    <property type="term" value="P:negative regulation of macromolecule metabolic process"/>
    <property type="evidence" value="ECO:0007669"/>
    <property type="project" value="UniProtKB-ARBA"/>
</dbReference>
<dbReference type="Pfam" id="PF03828">
    <property type="entry name" value="PAP_assoc"/>
    <property type="match status" value="1"/>
</dbReference>
<dbReference type="VEuPathDB" id="FungiDB:PV09_00977"/>
<dbReference type="Proteomes" id="UP000053259">
    <property type="component" value="Unassembled WGS sequence"/>
</dbReference>
<dbReference type="GO" id="GO:0031499">
    <property type="term" value="C:TRAMP complex"/>
    <property type="evidence" value="ECO:0007669"/>
    <property type="project" value="TreeGrafter"/>
</dbReference>
<dbReference type="InterPro" id="IPR002058">
    <property type="entry name" value="PAP_assoc"/>
</dbReference>
<dbReference type="GO" id="GO:0003729">
    <property type="term" value="F:mRNA binding"/>
    <property type="evidence" value="ECO:0007669"/>
    <property type="project" value="TreeGrafter"/>
</dbReference>
<feature type="compositionally biased region" description="Acidic residues" evidence="5">
    <location>
        <begin position="182"/>
        <end position="194"/>
    </location>
</feature>
<dbReference type="EMBL" id="KN847531">
    <property type="protein sequence ID" value="KIW08033.1"/>
    <property type="molecule type" value="Genomic_DNA"/>
</dbReference>
<dbReference type="OrthoDB" id="273917at2759"/>
<evidence type="ECO:0000256" key="3">
    <source>
        <dbReference type="ARBA" id="ARBA00022723"/>
    </source>
</evidence>
<dbReference type="EC" id="2.7.7.19" evidence="2"/>
<keyword evidence="4" id="KW-0460">Magnesium</keyword>
<gene>
    <name evidence="8" type="ORF">PV09_00977</name>
</gene>
<sequence length="778" mass="87542">MQHDIYRPGGYRDRDDVRDSYDRGPGHYNRRDDRYDSRRDDQRHPYEWYRSRSQSRSPPHRRAHSPRPRATDMYRFGGDNRQSGVNGLNDHGQRGDFTFRSGQQREFRSGQPPSREPPRGPRRQRTRDDRRAQGKSHFQTRRHGPQPAHERKILHADNDKEGTPERLTGMAEGISRFKTVDDLFESESEGEAAMDLENPVNGNDDEPSAKRTRTDGDNSAPGEKPKWSNPDPYYLIPPLDESRGKRKDVVQLIRKAKVEIDRVASAVPANAVTQNADFIGFGDDDNEDADADEESSTKEPSEEGEVDSDEQLAADPANSTTMGASTSSSSKSHFSHLRNLHQMPAPKPSQDLNALASAPQVTTKGSEEALDEARELLAEINAEDDAALQLHGHVSTKHGKKRKLGADGEITDSWAAKDRASSVPWYIDHSAVAKTSTWLHKEINDFYDFIKPRSYEAKIRQDLVDRLQRALQSSFRGAQVHPFGSYGQGIFLPTSDMDLVLLSPEFQRTGYPSFNKSTLYRIRNLLTRSRISSEQNITVIARAKVPIIKFVDTLTGLNCDLSLDNDSGLKALTTFGKWQRTWPFLPKLLSVLKQWLLMRGVNEVYTGGLGGFSLTCMLVSMLQMQADGQTTNLEDTPCLGQLLLQFFDLYGNKFNMNKVGISLNPAEYINKAKYGIGKDDRWTIIDPHNPSNDLSIGSSQARLIQRKFSETYSILIRTMRSLEVAGPVLRKGQTLLGLIIGGNYERVILQRSILREVYGKNFGPVDEPETPATSNLLP</sequence>
<evidence type="ECO:0000313" key="9">
    <source>
        <dbReference type="Proteomes" id="UP000053259"/>
    </source>
</evidence>
<dbReference type="HOGENOM" id="CLU_013572_2_0_1"/>
<dbReference type="InParanoid" id="A0A0D2AMW6"/>
<comment type="similarity">
    <text evidence="1">Belongs to the DNA polymerase type-B-like family.</text>
</comment>
<feature type="domain" description="Poly(A) RNA polymerase mitochondrial-like central palm" evidence="7">
    <location>
        <begin position="439"/>
        <end position="570"/>
    </location>
</feature>
<dbReference type="RefSeq" id="XP_016217902.1">
    <property type="nucleotide sequence ID" value="XM_016353807.1"/>
</dbReference>
<evidence type="ECO:0000313" key="8">
    <source>
        <dbReference type="EMBL" id="KIW08033.1"/>
    </source>
</evidence>
<evidence type="ECO:0000259" key="6">
    <source>
        <dbReference type="Pfam" id="PF03828"/>
    </source>
</evidence>
<dbReference type="InterPro" id="IPR045862">
    <property type="entry name" value="Trf4-like"/>
</dbReference>
<feature type="compositionally biased region" description="Basic and acidic residues" evidence="5">
    <location>
        <begin position="148"/>
        <end position="164"/>
    </location>
</feature>
<dbReference type="GO" id="GO:1990817">
    <property type="term" value="F:poly(A) RNA polymerase activity"/>
    <property type="evidence" value="ECO:0007669"/>
    <property type="project" value="UniProtKB-EC"/>
</dbReference>
<dbReference type="PANTHER" id="PTHR23092">
    <property type="entry name" value="POLY(A) RNA POLYMERASE"/>
    <property type="match status" value="1"/>
</dbReference>
<feature type="compositionally biased region" description="Basic and acidic residues" evidence="5">
    <location>
        <begin position="207"/>
        <end position="216"/>
    </location>
</feature>
<accession>A0A0D2AMW6</accession>
<dbReference type="Gene3D" id="1.10.1410.10">
    <property type="match status" value="1"/>
</dbReference>
<dbReference type="Pfam" id="PF22600">
    <property type="entry name" value="MTPAP-like_central"/>
    <property type="match status" value="1"/>
</dbReference>
<dbReference type="PANTHER" id="PTHR23092:SF15">
    <property type="entry name" value="INACTIVE NON-CANONICAL POLY(A) RNA POLYMERASE PROTEIN TRF4-2-RELATED"/>
    <property type="match status" value="1"/>
</dbReference>
<dbReference type="GO" id="GO:0005730">
    <property type="term" value="C:nucleolus"/>
    <property type="evidence" value="ECO:0007669"/>
    <property type="project" value="TreeGrafter"/>
</dbReference>
<feature type="region of interest" description="Disordered" evidence="5">
    <location>
        <begin position="277"/>
        <end position="335"/>
    </location>
</feature>
<feature type="region of interest" description="Disordered" evidence="5">
    <location>
        <begin position="1"/>
        <end position="246"/>
    </location>
</feature>
<dbReference type="CDD" id="cd05402">
    <property type="entry name" value="NT_PAP_TUTase"/>
    <property type="match status" value="1"/>
</dbReference>
<dbReference type="SUPFAM" id="SSF81301">
    <property type="entry name" value="Nucleotidyltransferase"/>
    <property type="match status" value="1"/>
</dbReference>
<feature type="compositionally biased region" description="Low complexity" evidence="5">
    <location>
        <begin position="319"/>
        <end position="332"/>
    </location>
</feature>